<feature type="compositionally biased region" description="Basic and acidic residues" evidence="3">
    <location>
        <begin position="44"/>
        <end position="58"/>
    </location>
</feature>
<dbReference type="GO" id="GO:0005654">
    <property type="term" value="C:nucleoplasm"/>
    <property type="evidence" value="ECO:0007669"/>
    <property type="project" value="TreeGrafter"/>
</dbReference>
<dbReference type="InterPro" id="IPR016024">
    <property type="entry name" value="ARM-type_fold"/>
</dbReference>
<evidence type="ECO:0000256" key="2">
    <source>
        <dbReference type="ARBA" id="ARBA00023242"/>
    </source>
</evidence>
<comment type="subcellular location">
    <subcellularLocation>
        <location evidence="1">Nucleus</location>
    </subcellularLocation>
</comment>
<dbReference type="InterPro" id="IPR011993">
    <property type="entry name" value="PH-like_dom_sf"/>
</dbReference>
<dbReference type="InterPro" id="IPR055236">
    <property type="entry name" value="EVH1_PP4R3"/>
</dbReference>
<name>A0A5C3F5N3_9BASI</name>
<reference evidence="6 7" key="1">
    <citation type="submission" date="2018-03" db="EMBL/GenBank/DDBJ databases">
        <authorList>
            <person name="Guldener U."/>
        </authorList>
    </citation>
    <scope>NUCLEOTIDE SEQUENCE [LARGE SCALE GENOMIC DNA]</scope>
    <source>
        <strain evidence="6 7">DAOM196992</strain>
    </source>
</reference>
<protein>
    <submittedName>
        <fullName evidence="6">Related to PSY2 - subunit of protein phosphatase PP4 complex</fullName>
    </submittedName>
</protein>
<feature type="region of interest" description="Disordered" evidence="3">
    <location>
        <begin position="968"/>
        <end position="1260"/>
    </location>
</feature>
<dbReference type="Pfam" id="PF22972">
    <property type="entry name" value="EVH1_PP4R3"/>
    <property type="match status" value="1"/>
</dbReference>
<feature type="compositionally biased region" description="Polar residues" evidence="3">
    <location>
        <begin position="1235"/>
        <end position="1250"/>
    </location>
</feature>
<evidence type="ECO:0000256" key="3">
    <source>
        <dbReference type="SAM" id="MobiDB-lite"/>
    </source>
</evidence>
<evidence type="ECO:0000256" key="1">
    <source>
        <dbReference type="ARBA" id="ARBA00004123"/>
    </source>
</evidence>
<accession>A0A5C3F5N3</accession>
<feature type="compositionally biased region" description="Low complexity" evidence="3">
    <location>
        <begin position="65"/>
        <end position="87"/>
    </location>
</feature>
<gene>
    <name evidence="6" type="ORF">PSFLO_05289</name>
</gene>
<feature type="compositionally biased region" description="Low complexity" evidence="3">
    <location>
        <begin position="1021"/>
        <end position="1033"/>
    </location>
</feature>
<feature type="domain" description="PP4R3 EVH1-like" evidence="5">
    <location>
        <begin position="330"/>
        <end position="393"/>
    </location>
</feature>
<organism evidence="6 7">
    <name type="scientific">Pseudozyma flocculosa</name>
    <dbReference type="NCBI Taxonomy" id="84751"/>
    <lineage>
        <taxon>Eukaryota</taxon>
        <taxon>Fungi</taxon>
        <taxon>Dikarya</taxon>
        <taxon>Basidiomycota</taxon>
        <taxon>Ustilaginomycotina</taxon>
        <taxon>Ustilaginomycetes</taxon>
        <taxon>Ustilaginales</taxon>
        <taxon>Ustilaginaceae</taxon>
        <taxon>Pseudozyma</taxon>
    </lineage>
</organism>
<keyword evidence="7" id="KW-1185">Reference proteome</keyword>
<dbReference type="Gene3D" id="2.30.29.30">
    <property type="entry name" value="Pleckstrin-homology domain (PH domain)/Phosphotyrosine-binding domain (PTB)"/>
    <property type="match status" value="2"/>
</dbReference>
<evidence type="ECO:0000259" key="4">
    <source>
        <dbReference type="Pfam" id="PF04802"/>
    </source>
</evidence>
<dbReference type="OrthoDB" id="27483at2759"/>
<feature type="compositionally biased region" description="Polar residues" evidence="3">
    <location>
        <begin position="13"/>
        <end position="29"/>
    </location>
</feature>
<dbReference type="InterPro" id="IPR051137">
    <property type="entry name" value="PP4R3-like"/>
</dbReference>
<feature type="compositionally biased region" description="Gly residues" evidence="3">
    <location>
        <begin position="1141"/>
        <end position="1157"/>
    </location>
</feature>
<feature type="compositionally biased region" description="Acidic residues" evidence="3">
    <location>
        <begin position="1003"/>
        <end position="1019"/>
    </location>
</feature>
<feature type="compositionally biased region" description="Acidic residues" evidence="3">
    <location>
        <begin position="1041"/>
        <end position="1051"/>
    </location>
</feature>
<proteinExistence type="predicted"/>
<sequence length="1260" mass="135296">MASEGDESFKLGSGQSVESPSVAPQQPDQGTAAAGPASDMNDGPEARRDAMEVDKELSTETQGVDAAAATTAATATTATTSTSADADNGQLGTPSTSTMPAADAVPSQMDAEPGSGPSLEQSLLVVTAPYETGLVQHAAAGIEAGPGQQDLISGPLTSIPGEMLGVHLQDTAIEGGEALGPQQHVLAPDQYAAVGVNGTMPSMLASSTIPLEEDASGDLSTSSNETLTLTSTVSRGNYHQCGSARRVKVYELQGEIWHDRGTGYCAGVYDETVDEALLVARKEDKCQFLDGVDIQSDLDDDEAGMADLGGEGLGHREGGVKERPCQFVVVVSENLETEDVLLASKVVREEVYQRQQETLVVWTEPGGADMALSFQEPEGCNEVWEFLTEVQKHFARLAEEALSDSPPTTPNQQPMTGALGVSGSGFGMDSFVSHDGSFVGLPDPELGNLDAIEMTLKDAATRSPFMREKVAIWLLREHYIKKLIPVFEDAEELEALPSLHLLCLIMQTILMLNDNVIFEYVLQDEVFLGVVGMLEYDPEFPRLKASYRDYLRDRAQFKQVVEIADPMIVAKIHQTYRLLYLKDVILARVLDDPTFSILNSFVFFHQSDIVNYCGQNEAFLGQLFGLLGSPDESDERKSEGVLFLQQLCGMGKQIQLPARLALYRTLSERGLLKVVQYALERLDQHIRNAAAEILMTIIEYDANGVRSHVVAQVDQGERPLISMLIDLLHAEEDLGLKAQMAEAMRIIFDVGEGGPMAAQAQLLGSVVNSKIKADSDRDRFLTWIYETEIARLCSPFNSLPDVRVLSKGEKLAPQPRARSALYGHLCDLLCYMIVHHTFRSQYFVLTSEISKKVGSLLHSKEKHIRLSALRFFKHCLASNNQFTNRHFIKIELFSTILGLVESEADRNNLVCSACLDFFELMRKANMKQLINHCMERHGARMRQLASSPNVGACFSAIVSQWEKNVEPAVASSDDTATAQAQAEEKARQQRDLARRGATRTDMDSDEESYFNTADDEEDQGSSSTSSASAPTSSNVIGLVPYDDDDDDDDDGGAAAGAEASAPSPREQQTPPKLSEKRRREDEEEEEDMVGRLAKRKNGKQKTKQKRGSGNEGDDGCDDGTQEPGGFIRSVANTISSTFGVGSNGGSGRGKGKNGGGSASPSGTSSGSPSPSAARSGSRSAGSTPTKGPGTKAEAGGTPSSSSDPGASPNRRGKDAGGKKENGHAGVGGIKKISLGLSTSSKKMAAQSSPDGSDATVGSKK</sequence>
<keyword evidence="2" id="KW-0539">Nucleus</keyword>
<feature type="region of interest" description="Disordered" evidence="3">
    <location>
        <begin position="1"/>
        <end position="117"/>
    </location>
</feature>
<feature type="compositionally biased region" description="Acidic residues" evidence="3">
    <location>
        <begin position="1111"/>
        <end position="1120"/>
    </location>
</feature>
<feature type="compositionally biased region" description="Basic and acidic residues" evidence="3">
    <location>
        <begin position="1211"/>
        <end position="1222"/>
    </location>
</feature>
<dbReference type="GO" id="GO:0006974">
    <property type="term" value="P:DNA damage response"/>
    <property type="evidence" value="ECO:0007669"/>
    <property type="project" value="TreeGrafter"/>
</dbReference>
<dbReference type="GO" id="GO:0072542">
    <property type="term" value="F:protein phosphatase activator activity"/>
    <property type="evidence" value="ECO:0007669"/>
    <property type="project" value="TreeGrafter"/>
</dbReference>
<dbReference type="SUPFAM" id="SSF48371">
    <property type="entry name" value="ARM repeat"/>
    <property type="match status" value="1"/>
</dbReference>
<dbReference type="PANTHER" id="PTHR23318">
    <property type="entry name" value="ATP SYNTHASE GAMMA-RELATED"/>
    <property type="match status" value="1"/>
</dbReference>
<feature type="compositionally biased region" description="Polar residues" evidence="3">
    <location>
        <begin position="90"/>
        <end position="99"/>
    </location>
</feature>
<feature type="compositionally biased region" description="Basic and acidic residues" evidence="3">
    <location>
        <begin position="982"/>
        <end position="1002"/>
    </location>
</feature>
<dbReference type="PANTHER" id="PTHR23318:SF0">
    <property type="entry name" value="SERINE_THREONINE-PROTEIN PHOSPHATASE 4 REGULATORY SUBUNIT 3"/>
    <property type="match status" value="1"/>
</dbReference>
<evidence type="ECO:0000313" key="6">
    <source>
        <dbReference type="EMBL" id="SPO39808.1"/>
    </source>
</evidence>
<dbReference type="GO" id="GO:0030289">
    <property type="term" value="C:protein phosphatase 4 complex"/>
    <property type="evidence" value="ECO:0007669"/>
    <property type="project" value="TreeGrafter"/>
</dbReference>
<dbReference type="Pfam" id="PF04802">
    <property type="entry name" value="PP4R3"/>
    <property type="match status" value="1"/>
</dbReference>
<feature type="domain" description="Serine/threonine-protein phosphatase 4 regulatory subunit 3-like central" evidence="4">
    <location>
        <begin position="452"/>
        <end position="961"/>
    </location>
</feature>
<dbReference type="InterPro" id="IPR006887">
    <property type="entry name" value="P4R3-like_central_dom"/>
</dbReference>
<evidence type="ECO:0000313" key="7">
    <source>
        <dbReference type="Proteomes" id="UP000323386"/>
    </source>
</evidence>
<dbReference type="EMBL" id="OOIP01000016">
    <property type="protein sequence ID" value="SPO39808.1"/>
    <property type="molecule type" value="Genomic_DNA"/>
</dbReference>
<evidence type="ECO:0000259" key="5">
    <source>
        <dbReference type="Pfam" id="PF22972"/>
    </source>
</evidence>
<dbReference type="AlphaFoldDB" id="A0A5C3F5N3"/>
<dbReference type="Proteomes" id="UP000323386">
    <property type="component" value="Unassembled WGS sequence"/>
</dbReference>
<feature type="compositionally biased region" description="Low complexity" evidence="3">
    <location>
        <begin position="970"/>
        <end position="981"/>
    </location>
</feature>
<feature type="compositionally biased region" description="Basic residues" evidence="3">
    <location>
        <begin position="1092"/>
        <end position="1106"/>
    </location>
</feature>
<feature type="compositionally biased region" description="Low complexity" evidence="3">
    <location>
        <begin position="1158"/>
        <end position="1184"/>
    </location>
</feature>